<dbReference type="GO" id="GO:0003841">
    <property type="term" value="F:1-acylglycerol-3-phosphate O-acyltransferase activity"/>
    <property type="evidence" value="ECO:0007669"/>
    <property type="project" value="TreeGrafter"/>
</dbReference>
<evidence type="ECO:0000256" key="1">
    <source>
        <dbReference type="ARBA" id="ARBA00022679"/>
    </source>
</evidence>
<dbReference type="Pfam" id="PF01553">
    <property type="entry name" value="Acyltransferase"/>
    <property type="match status" value="1"/>
</dbReference>
<dbReference type="SUPFAM" id="SSF69593">
    <property type="entry name" value="Glycerol-3-phosphate (1)-acyltransferase"/>
    <property type="match status" value="1"/>
</dbReference>
<dbReference type="EMBL" id="LMWW01000010">
    <property type="protein sequence ID" value="KUN86100.1"/>
    <property type="molecule type" value="Genomic_DNA"/>
</dbReference>
<evidence type="ECO:0000313" key="5">
    <source>
        <dbReference type="Proteomes" id="UP000052982"/>
    </source>
</evidence>
<dbReference type="CDD" id="cd07989">
    <property type="entry name" value="LPLAT_AGPAT-like"/>
    <property type="match status" value="1"/>
</dbReference>
<dbReference type="PANTHER" id="PTHR10434">
    <property type="entry name" value="1-ACYL-SN-GLYCEROL-3-PHOSPHATE ACYLTRANSFERASE"/>
    <property type="match status" value="1"/>
</dbReference>
<feature type="domain" description="Phospholipid/glycerol acyltransferase" evidence="3">
    <location>
        <begin position="30"/>
        <end position="151"/>
    </location>
</feature>
<gene>
    <name evidence="4" type="ORF">AQJ64_08605</name>
</gene>
<comment type="caution">
    <text evidence="4">The sequence shown here is derived from an EMBL/GenBank/DDBJ whole genome shotgun (WGS) entry which is preliminary data.</text>
</comment>
<evidence type="ECO:0000313" key="4">
    <source>
        <dbReference type="EMBL" id="KUN86100.1"/>
    </source>
</evidence>
<dbReference type="Proteomes" id="UP000052982">
    <property type="component" value="Unassembled WGS sequence"/>
</dbReference>
<reference evidence="4 5" key="1">
    <citation type="submission" date="2015-10" db="EMBL/GenBank/DDBJ databases">
        <title>Draft genome sequence of Streptomyces griseoruber DSM 40281, type strain for the species Streptomyces griseoruber.</title>
        <authorList>
            <person name="Ruckert C."/>
            <person name="Winkler A."/>
            <person name="Kalinowski J."/>
            <person name="Kampfer P."/>
            <person name="Glaeser S."/>
        </authorList>
    </citation>
    <scope>NUCLEOTIDE SEQUENCE [LARGE SCALE GENOMIC DNA]</scope>
    <source>
        <strain evidence="4 5">DSM 40281</strain>
    </source>
</reference>
<dbReference type="PANTHER" id="PTHR10434:SF66">
    <property type="entry name" value="PHOSPHOLIPID_GLYCEROL ACYLTRANSFERASE DOMAIN-CONTAINING PROTEIN"/>
    <property type="match status" value="1"/>
</dbReference>
<keyword evidence="2 4" id="KW-0012">Acyltransferase</keyword>
<dbReference type="InterPro" id="IPR002123">
    <property type="entry name" value="Plipid/glycerol_acylTrfase"/>
</dbReference>
<keyword evidence="5" id="KW-1185">Reference proteome</keyword>
<dbReference type="SMART" id="SM00563">
    <property type="entry name" value="PlsC"/>
    <property type="match status" value="1"/>
</dbReference>
<organism evidence="4 5">
    <name type="scientific">Streptomyces griseoruber</name>
    <dbReference type="NCBI Taxonomy" id="1943"/>
    <lineage>
        <taxon>Bacteria</taxon>
        <taxon>Bacillati</taxon>
        <taxon>Actinomycetota</taxon>
        <taxon>Actinomycetes</taxon>
        <taxon>Kitasatosporales</taxon>
        <taxon>Streptomycetaceae</taxon>
        <taxon>Streptomyces</taxon>
    </lineage>
</organism>
<name>A0A117REB1_9ACTN</name>
<keyword evidence="1 4" id="KW-0808">Transferase</keyword>
<dbReference type="GO" id="GO:0006654">
    <property type="term" value="P:phosphatidic acid biosynthetic process"/>
    <property type="evidence" value="ECO:0007669"/>
    <property type="project" value="TreeGrafter"/>
</dbReference>
<accession>A0A117REB1</accession>
<evidence type="ECO:0000259" key="3">
    <source>
        <dbReference type="SMART" id="SM00563"/>
    </source>
</evidence>
<sequence length="221" mass="23221">MFSRTVIALTPFFGRLTVTSEIKMRLPEGSIFVANHDSLADPAVVMAALRSFDLKPVVLATAGLWRIPLLGKALSREGHIPVHRGTAHAALALDAAAEALAGGRHVLLYGEGGLPRRRDAAPTPPEPFRTGLARLARTTGAMVVPIGHAGARRIASGSPTKQLAGTLTAPIRRPRCHVHVGAPIRLPAETDRGTRAAHQAVTAAWRTAVRAAGEPALTGSH</sequence>
<proteinExistence type="predicted"/>
<protein>
    <submittedName>
        <fullName evidence="4">Acyltransferase</fullName>
    </submittedName>
</protein>
<dbReference type="RefSeq" id="WP_055636633.1">
    <property type="nucleotide sequence ID" value="NZ_JBIRRP010000001.1"/>
</dbReference>
<dbReference type="AlphaFoldDB" id="A0A117REB1"/>
<evidence type="ECO:0000256" key="2">
    <source>
        <dbReference type="ARBA" id="ARBA00023315"/>
    </source>
</evidence>
<dbReference type="STRING" id="1943.AQJ64_08605"/>